<dbReference type="OMA" id="TIMYMEV"/>
<dbReference type="OrthoDB" id="347435at2759"/>
<dbReference type="InterPro" id="IPR036322">
    <property type="entry name" value="WD40_repeat_dom_sf"/>
</dbReference>
<evidence type="ECO:0000259" key="10">
    <source>
        <dbReference type="SMART" id="SM01166"/>
    </source>
</evidence>
<dbReference type="Proteomes" id="UP000070544">
    <property type="component" value="Unassembled WGS sequence"/>
</dbReference>
<dbReference type="InterPro" id="IPR015505">
    <property type="entry name" value="Coronin"/>
</dbReference>
<keyword evidence="3" id="KW-0963">Cytoplasm</keyword>
<evidence type="ECO:0000256" key="2">
    <source>
        <dbReference type="ARBA" id="ARBA00009482"/>
    </source>
</evidence>
<dbReference type="AlphaFoldDB" id="A0A139AXY7"/>
<evidence type="ECO:0000256" key="3">
    <source>
        <dbReference type="ARBA" id="ARBA00022490"/>
    </source>
</evidence>
<comment type="subcellular location">
    <subcellularLocation>
        <location evidence="1">Cytoplasm</location>
    </subcellularLocation>
</comment>
<dbReference type="Gene3D" id="2.130.10.10">
    <property type="entry name" value="YVTN repeat-like/Quinoprotein amine dehydrogenase"/>
    <property type="match status" value="2"/>
</dbReference>
<dbReference type="SUPFAM" id="SSF101908">
    <property type="entry name" value="Putative isomerase YbhE"/>
    <property type="match status" value="1"/>
</dbReference>
<feature type="repeat" description="WD" evidence="7">
    <location>
        <begin position="665"/>
        <end position="706"/>
    </location>
</feature>
<dbReference type="InterPro" id="IPR001680">
    <property type="entry name" value="WD40_rpt"/>
</dbReference>
<dbReference type="SMART" id="SM01166">
    <property type="entry name" value="DUF1899"/>
    <property type="match status" value="1"/>
</dbReference>
<keyword evidence="5 8" id="KW-0677">Repeat</keyword>
<dbReference type="EMBL" id="KQ965732">
    <property type="protein sequence ID" value="KXS21606.1"/>
    <property type="molecule type" value="Genomic_DNA"/>
</dbReference>
<evidence type="ECO:0000256" key="8">
    <source>
        <dbReference type="RuleBase" id="RU280818"/>
    </source>
</evidence>
<dbReference type="PROSITE" id="PS50294">
    <property type="entry name" value="WD_REPEATS_REGION"/>
    <property type="match status" value="1"/>
</dbReference>
<gene>
    <name evidence="11" type="ORF">M427DRAFT_65614</name>
</gene>
<feature type="compositionally biased region" description="Basic and acidic residues" evidence="9">
    <location>
        <begin position="931"/>
        <end position="943"/>
    </location>
</feature>
<organism evidence="11 12">
    <name type="scientific">Gonapodya prolifera (strain JEL478)</name>
    <name type="common">Monoblepharis prolifera</name>
    <dbReference type="NCBI Taxonomy" id="1344416"/>
    <lineage>
        <taxon>Eukaryota</taxon>
        <taxon>Fungi</taxon>
        <taxon>Fungi incertae sedis</taxon>
        <taxon>Chytridiomycota</taxon>
        <taxon>Chytridiomycota incertae sedis</taxon>
        <taxon>Monoblepharidomycetes</taxon>
        <taxon>Monoblepharidales</taxon>
        <taxon>Gonapodyaceae</taxon>
        <taxon>Gonapodya</taxon>
    </lineage>
</organism>
<reference evidence="11 12" key="1">
    <citation type="journal article" date="2015" name="Genome Biol. Evol.">
        <title>Phylogenomic analyses indicate that early fungi evolved digesting cell walls of algal ancestors of land plants.</title>
        <authorList>
            <person name="Chang Y."/>
            <person name="Wang S."/>
            <person name="Sekimoto S."/>
            <person name="Aerts A.L."/>
            <person name="Choi C."/>
            <person name="Clum A."/>
            <person name="LaButti K.M."/>
            <person name="Lindquist E.A."/>
            <person name="Yee Ngan C."/>
            <person name="Ohm R.A."/>
            <person name="Salamov A.A."/>
            <person name="Grigoriev I.V."/>
            <person name="Spatafora J.W."/>
            <person name="Berbee M.L."/>
        </authorList>
    </citation>
    <scope>NUCLEOTIDE SEQUENCE [LARGE SCALE GENOMIC DNA]</scope>
    <source>
        <strain evidence="11 12">JEL478</strain>
    </source>
</reference>
<dbReference type="GO" id="GO:0005737">
    <property type="term" value="C:cytoplasm"/>
    <property type="evidence" value="ECO:0007669"/>
    <property type="project" value="UniProtKB-SubCell"/>
</dbReference>
<dbReference type="InterPro" id="IPR015048">
    <property type="entry name" value="DUF1899"/>
</dbReference>
<dbReference type="Pfam" id="PF08953">
    <property type="entry name" value="DUF1899"/>
    <property type="match status" value="1"/>
</dbReference>
<evidence type="ECO:0000256" key="4">
    <source>
        <dbReference type="ARBA" id="ARBA00022574"/>
    </source>
</evidence>
<dbReference type="SMART" id="SM01167">
    <property type="entry name" value="DUF1900"/>
    <property type="match status" value="2"/>
</dbReference>
<dbReference type="PANTHER" id="PTHR10856:SF20">
    <property type="entry name" value="CORONIN-7"/>
    <property type="match status" value="1"/>
</dbReference>
<feature type="repeat" description="WD" evidence="7">
    <location>
        <begin position="176"/>
        <end position="217"/>
    </location>
</feature>
<dbReference type="Pfam" id="PF00400">
    <property type="entry name" value="WD40"/>
    <property type="match status" value="2"/>
</dbReference>
<dbReference type="PROSITE" id="PS50082">
    <property type="entry name" value="WD_REPEATS_2"/>
    <property type="match status" value="2"/>
</dbReference>
<evidence type="ECO:0000313" key="12">
    <source>
        <dbReference type="Proteomes" id="UP000070544"/>
    </source>
</evidence>
<evidence type="ECO:0000313" key="11">
    <source>
        <dbReference type="EMBL" id="KXS21606.1"/>
    </source>
</evidence>
<proteinExistence type="inferred from homology"/>
<sequence>MPPLQFSKYRNITPQTPKREDWYSLPGNGATALGSESSNGLAANANFLAFRSPAGHVSITPLNSPSPRRVHSESVLNLTVPSPASDFDISQLDPALLLTGSDDGSLRAFSLPSAPSDPSAPLTLDNVPSPTSITAAHQRRIECVAFHPSARGVAASAGGVEVKIFDLASTSELCAWDGHGDTVFSVAWKPDASLLATTSRSTHLRIFDPRNANPVLSTPAHLGPKPSRALFLSASSTYLATSGTSKRLARELKLWDARKLDKAVDERDLEGSGGVTVLMWDPDASLLMMGCRGSPTLTWFELHPHLSTPSTPGIARYTHPTPLSTFTTVPKLSLDALTCEIVRTVAGSSDGNFIVPVSWKLPRRRYGEFEREIYPDTYGTAPALTGAEWKAGKNGEVARVEVDPAKRLLGPSATPASLKFESSASPAPTPTSTQKPSETTAAPAATPSILPSSPSSVTSPTGAAAFPESAGSLVSPPVPAKAPTAASLAATAKFASLKQSSFRFVSGKGSPKFDYPPSLPASFPSDAEYLVYARPWLALPIAGSGGRVAVLKAVDGSFGRLPPVVPSLVGGSDVACVVIDEWKEGRVVCGYDDGKIRVWDVPAEGVKEDQYAPTSVINAHDSRVNILLFHPVAKDLLISASPERGEASIKVWDMSKEGGSEARRIGHHKAPIFAMAWSPDGSKIATVSKDKKLRVVDARSGKLEGEADCAEGGKGGRLVWAGERIFVVGFGRGSSRQIEVHDSTSLAKLATVLIDVSPSLLSVQFDSDTNLLYLTGRGESAVRIWELSQEKPFARDLTRYETGGLQQGFALCGKAECDVKAIEVAKAWRLTTSSIELVSFTVPRTRPELFQDDLFPPTTDRSGTSLTASAWLAGSNASLPKVSLKPADMVPLSEAPTATSPVTKRAMPKERILTDEEKREQMMANMLKVAREAEEKEKEANEDFERDDSEWD</sequence>
<keyword evidence="12" id="KW-1185">Reference proteome</keyword>
<keyword evidence="6" id="KW-0009">Actin-binding</keyword>
<evidence type="ECO:0000256" key="5">
    <source>
        <dbReference type="ARBA" id="ARBA00022737"/>
    </source>
</evidence>
<dbReference type="STRING" id="1344416.A0A139AXY7"/>
<name>A0A139AXY7_GONPJ</name>
<feature type="region of interest" description="Disordered" evidence="9">
    <location>
        <begin position="406"/>
        <end position="478"/>
    </location>
</feature>
<dbReference type="SUPFAM" id="SSF50978">
    <property type="entry name" value="WD40 repeat-like"/>
    <property type="match status" value="1"/>
</dbReference>
<dbReference type="GO" id="GO:0003779">
    <property type="term" value="F:actin binding"/>
    <property type="evidence" value="ECO:0007669"/>
    <property type="project" value="UniProtKB-KW"/>
</dbReference>
<dbReference type="SMART" id="SM00320">
    <property type="entry name" value="WD40"/>
    <property type="match status" value="8"/>
</dbReference>
<dbReference type="Pfam" id="PF16300">
    <property type="entry name" value="WD40_4"/>
    <property type="match status" value="2"/>
</dbReference>
<evidence type="ECO:0000256" key="1">
    <source>
        <dbReference type="ARBA" id="ARBA00004496"/>
    </source>
</evidence>
<evidence type="ECO:0000256" key="7">
    <source>
        <dbReference type="PROSITE-ProRule" id="PRU00221"/>
    </source>
</evidence>
<evidence type="ECO:0000256" key="6">
    <source>
        <dbReference type="ARBA" id="ARBA00023203"/>
    </source>
</evidence>
<feature type="compositionally biased region" description="Low complexity" evidence="9">
    <location>
        <begin position="422"/>
        <end position="465"/>
    </location>
</feature>
<accession>A0A139AXY7</accession>
<dbReference type="PANTHER" id="PTHR10856">
    <property type="entry name" value="CORONIN"/>
    <property type="match status" value="1"/>
</dbReference>
<dbReference type="InterPro" id="IPR015943">
    <property type="entry name" value="WD40/YVTN_repeat-like_dom_sf"/>
</dbReference>
<feature type="domain" description="DUF1899" evidence="10">
    <location>
        <begin position="5"/>
        <end position="66"/>
    </location>
</feature>
<comment type="similarity">
    <text evidence="2 8">Belongs to the WD repeat coronin family.</text>
</comment>
<evidence type="ECO:0000256" key="9">
    <source>
        <dbReference type="SAM" id="MobiDB-lite"/>
    </source>
</evidence>
<feature type="region of interest" description="Disordered" evidence="9">
    <location>
        <begin position="892"/>
        <end position="918"/>
    </location>
</feature>
<keyword evidence="4 7" id="KW-0853">WD repeat</keyword>
<protein>
    <recommendedName>
        <fullName evidence="8">Coronin</fullName>
    </recommendedName>
</protein>
<feature type="region of interest" description="Disordered" evidence="9">
    <location>
        <begin position="931"/>
        <end position="952"/>
    </location>
</feature>
<feature type="compositionally biased region" description="Basic and acidic residues" evidence="9">
    <location>
        <begin position="907"/>
        <end position="918"/>
    </location>
</feature>